<dbReference type="SMART" id="SM00724">
    <property type="entry name" value="TLC"/>
    <property type="match status" value="1"/>
</dbReference>
<feature type="transmembrane region" description="Helical" evidence="9">
    <location>
        <begin position="312"/>
        <end position="333"/>
    </location>
</feature>
<dbReference type="PANTHER" id="PTHR12560:SF58">
    <property type="entry name" value="CERAMIDE SYNTHASE 1"/>
    <property type="match status" value="1"/>
</dbReference>
<evidence type="ECO:0000256" key="9">
    <source>
        <dbReference type="SAM" id="Phobius"/>
    </source>
</evidence>
<feature type="transmembrane region" description="Helical" evidence="9">
    <location>
        <begin position="272"/>
        <end position="291"/>
    </location>
</feature>
<comment type="pathway">
    <text evidence="3">Sphingolipid metabolism.</text>
</comment>
<evidence type="ECO:0000256" key="2">
    <source>
        <dbReference type="ARBA" id="ARBA00004760"/>
    </source>
</evidence>
<dbReference type="Pfam" id="PF03798">
    <property type="entry name" value="TRAM_LAG1_CLN8"/>
    <property type="match status" value="1"/>
</dbReference>
<evidence type="ECO:0000256" key="3">
    <source>
        <dbReference type="ARBA" id="ARBA00004991"/>
    </source>
</evidence>
<sequence length="376" mass="44825">MSPGLFSNGMLALLLVLLTSSWSLAEIVEDPDLSENNRDPTTIPVFLKQTYKAFSELAFDSDKYPYDHEFTQRLFTEGSPTIREVVLTFLLAFGFILFRYFSESKFRRLVIWLEFKPGDVEKAPEGIFRSLYYCVITGYGAYISYFSGRYNFIQQPCEVYSSNVTWENYFEQEIPTDILSLYWIQFSYYLSGVYMELYMDKRRKDSTMMLLHHFVTLSLMYFSYMGRYLKHGCIIFFLNDISDAILETGKICVYFNNRGGVVRKYGDIFCNIIFFFFTVSWFYFRLYLFCVRLLHSSNWCAYIQRKIWRPRLYVFFNLLLWTLYIMQMIWSYYIIKMCVRLITGQDKQLEDIREKEINGNGGKPQTNGFSKEKKEK</sequence>
<evidence type="ECO:0000313" key="13">
    <source>
        <dbReference type="Proteomes" id="UP000321570"/>
    </source>
</evidence>
<feature type="signal peptide" evidence="10">
    <location>
        <begin position="1"/>
        <end position="25"/>
    </location>
</feature>
<accession>A0A564YB11</accession>
<evidence type="ECO:0000256" key="7">
    <source>
        <dbReference type="PROSITE-ProRule" id="PRU00205"/>
    </source>
</evidence>
<feature type="domain" description="TLC" evidence="11">
    <location>
        <begin position="126"/>
        <end position="343"/>
    </location>
</feature>
<evidence type="ECO:0000313" key="12">
    <source>
        <dbReference type="EMBL" id="VUZ44465.1"/>
    </source>
</evidence>
<name>A0A564YB11_HYMDI</name>
<comment type="pathway">
    <text evidence="2">Lipid metabolism; sphingolipid metabolism.</text>
</comment>
<comment type="subcellular location">
    <subcellularLocation>
        <location evidence="1">Membrane</location>
        <topology evidence="1">Multi-pass membrane protein</topology>
    </subcellularLocation>
</comment>
<evidence type="ECO:0000256" key="1">
    <source>
        <dbReference type="ARBA" id="ARBA00004141"/>
    </source>
</evidence>
<protein>
    <recommendedName>
        <fullName evidence="11">TLC domain-containing protein</fullName>
    </recommendedName>
</protein>
<gene>
    <name evidence="12" type="ORF">WMSIL1_LOCUS4451</name>
</gene>
<organism evidence="12 13">
    <name type="scientific">Hymenolepis diminuta</name>
    <name type="common">Rat tapeworm</name>
    <dbReference type="NCBI Taxonomy" id="6216"/>
    <lineage>
        <taxon>Eukaryota</taxon>
        <taxon>Metazoa</taxon>
        <taxon>Spiralia</taxon>
        <taxon>Lophotrochozoa</taxon>
        <taxon>Platyhelminthes</taxon>
        <taxon>Cestoda</taxon>
        <taxon>Eucestoda</taxon>
        <taxon>Cyclophyllidea</taxon>
        <taxon>Hymenolepididae</taxon>
        <taxon>Hymenolepis</taxon>
    </lineage>
</organism>
<feature type="transmembrane region" description="Helical" evidence="9">
    <location>
        <begin position="209"/>
        <end position="229"/>
    </location>
</feature>
<dbReference type="PANTHER" id="PTHR12560">
    <property type="entry name" value="LONGEVITY ASSURANCE FACTOR 1 LAG1"/>
    <property type="match status" value="1"/>
</dbReference>
<evidence type="ECO:0000256" key="10">
    <source>
        <dbReference type="SAM" id="SignalP"/>
    </source>
</evidence>
<dbReference type="Proteomes" id="UP000321570">
    <property type="component" value="Unassembled WGS sequence"/>
</dbReference>
<evidence type="ECO:0000256" key="6">
    <source>
        <dbReference type="ARBA" id="ARBA00023136"/>
    </source>
</evidence>
<dbReference type="InterPro" id="IPR016439">
    <property type="entry name" value="Lag1/Lac1-like"/>
</dbReference>
<dbReference type="PROSITE" id="PS50922">
    <property type="entry name" value="TLC"/>
    <property type="match status" value="1"/>
</dbReference>
<dbReference type="GO" id="GO:0046513">
    <property type="term" value="P:ceramide biosynthetic process"/>
    <property type="evidence" value="ECO:0007669"/>
    <property type="project" value="InterPro"/>
</dbReference>
<reference evidence="12 13" key="1">
    <citation type="submission" date="2019-07" db="EMBL/GenBank/DDBJ databases">
        <authorList>
            <person name="Jastrzebski P J."/>
            <person name="Paukszto L."/>
            <person name="Jastrzebski P J."/>
        </authorList>
    </citation>
    <scope>NUCLEOTIDE SEQUENCE [LARGE SCALE GENOMIC DNA]</scope>
    <source>
        <strain evidence="12 13">WMS-il1</strain>
    </source>
</reference>
<keyword evidence="6 7" id="KW-0472">Membrane</keyword>
<keyword evidence="5 9" id="KW-1133">Transmembrane helix</keyword>
<evidence type="ECO:0000256" key="5">
    <source>
        <dbReference type="ARBA" id="ARBA00022989"/>
    </source>
</evidence>
<feature type="transmembrane region" description="Helical" evidence="9">
    <location>
        <begin position="82"/>
        <end position="101"/>
    </location>
</feature>
<dbReference type="GO" id="GO:0016020">
    <property type="term" value="C:membrane"/>
    <property type="evidence" value="ECO:0007669"/>
    <property type="project" value="UniProtKB-SubCell"/>
</dbReference>
<evidence type="ECO:0000256" key="4">
    <source>
        <dbReference type="ARBA" id="ARBA00022692"/>
    </source>
</evidence>
<keyword evidence="13" id="KW-1185">Reference proteome</keyword>
<evidence type="ECO:0000259" key="11">
    <source>
        <dbReference type="PROSITE" id="PS50922"/>
    </source>
</evidence>
<dbReference type="GO" id="GO:0050291">
    <property type="term" value="F:sphingosine N-acyltransferase activity"/>
    <property type="evidence" value="ECO:0007669"/>
    <property type="project" value="InterPro"/>
</dbReference>
<feature type="chain" id="PRO_5022146762" description="TLC domain-containing protein" evidence="10">
    <location>
        <begin position="26"/>
        <end position="376"/>
    </location>
</feature>
<evidence type="ECO:0000256" key="8">
    <source>
        <dbReference type="SAM" id="MobiDB-lite"/>
    </source>
</evidence>
<dbReference type="UniPathway" id="UPA00222"/>
<dbReference type="InterPro" id="IPR006634">
    <property type="entry name" value="TLC-dom"/>
</dbReference>
<keyword evidence="10" id="KW-0732">Signal</keyword>
<dbReference type="EMBL" id="CABIJS010000123">
    <property type="protein sequence ID" value="VUZ44465.1"/>
    <property type="molecule type" value="Genomic_DNA"/>
</dbReference>
<proteinExistence type="predicted"/>
<dbReference type="AlphaFoldDB" id="A0A564YB11"/>
<keyword evidence="4 7" id="KW-0812">Transmembrane</keyword>
<feature type="region of interest" description="Disordered" evidence="8">
    <location>
        <begin position="353"/>
        <end position="376"/>
    </location>
</feature>